<dbReference type="EMBL" id="GGEC01092461">
    <property type="protein sequence ID" value="MBX72945.1"/>
    <property type="molecule type" value="Transcribed_RNA"/>
</dbReference>
<sequence length="23" mass="2761">MSNMTSIYYNMKNSLPPLVRNTW</sequence>
<name>A0A2P2R144_RHIMU</name>
<dbReference type="AlphaFoldDB" id="A0A2P2R144"/>
<accession>A0A2P2R144</accession>
<protein>
    <submittedName>
        <fullName evidence="1">Uncharacterized protein</fullName>
    </submittedName>
</protein>
<reference evidence="1" key="1">
    <citation type="submission" date="2018-02" db="EMBL/GenBank/DDBJ databases">
        <title>Rhizophora mucronata_Transcriptome.</title>
        <authorList>
            <person name="Meera S.P."/>
            <person name="Sreeshan A."/>
            <person name="Augustine A."/>
        </authorList>
    </citation>
    <scope>NUCLEOTIDE SEQUENCE</scope>
    <source>
        <tissue evidence="1">Leaf</tissue>
    </source>
</reference>
<organism evidence="1">
    <name type="scientific">Rhizophora mucronata</name>
    <name type="common">Asiatic mangrove</name>
    <dbReference type="NCBI Taxonomy" id="61149"/>
    <lineage>
        <taxon>Eukaryota</taxon>
        <taxon>Viridiplantae</taxon>
        <taxon>Streptophyta</taxon>
        <taxon>Embryophyta</taxon>
        <taxon>Tracheophyta</taxon>
        <taxon>Spermatophyta</taxon>
        <taxon>Magnoliopsida</taxon>
        <taxon>eudicotyledons</taxon>
        <taxon>Gunneridae</taxon>
        <taxon>Pentapetalae</taxon>
        <taxon>rosids</taxon>
        <taxon>fabids</taxon>
        <taxon>Malpighiales</taxon>
        <taxon>Rhizophoraceae</taxon>
        <taxon>Rhizophora</taxon>
    </lineage>
</organism>
<evidence type="ECO:0000313" key="1">
    <source>
        <dbReference type="EMBL" id="MBX72945.1"/>
    </source>
</evidence>
<proteinExistence type="predicted"/>